<evidence type="ECO:0000313" key="4">
    <source>
        <dbReference type="Proteomes" id="UP001218788"/>
    </source>
</evidence>
<feature type="domain" description="THIF-type NAD/FAD binding fold" evidence="2">
    <location>
        <begin position="10"/>
        <end position="240"/>
    </location>
</feature>
<dbReference type="EMBL" id="JAQQXP010000002">
    <property type="protein sequence ID" value="MDC8832020.1"/>
    <property type="molecule type" value="Genomic_DNA"/>
</dbReference>
<evidence type="ECO:0000313" key="3">
    <source>
        <dbReference type="EMBL" id="MDC8832020.1"/>
    </source>
</evidence>
<dbReference type="PANTHER" id="PTHR10953:SF240">
    <property type="entry name" value="SULFUR CARRIER PROTEIN THIS ADENYLYLTRANSFERASE"/>
    <property type="match status" value="1"/>
</dbReference>
<feature type="transmembrane region" description="Helical" evidence="1">
    <location>
        <begin position="190"/>
        <end position="211"/>
    </location>
</feature>
<gene>
    <name evidence="3" type="ORF">OIK42_14775</name>
</gene>
<dbReference type="Gene3D" id="3.40.50.720">
    <property type="entry name" value="NAD(P)-binding Rossmann-like Domain"/>
    <property type="match status" value="1"/>
</dbReference>
<sequence length="248" mass="26536">MLTNNEYTRYSRQLLVEGMDDSKQADLGLRHVVIIGLGGLGCASAAYLAGAGVGTLRLVDDDEVALSNLPRQQLYTEQDVGLFKVEAAAAMLRQRNSAINLEPHVSRFTDTNGKALIRDADIVLDCSDNMQTRQHINAACYATGTPLIVAAASGVAGQLLMLHPKHGHGCYQCLYTPEQGPVNNCLEQGILGPVVGVLGVMQALNALLFLLKMGNTQWGMLMLYNALTADWRTFSVPALAGCSVCGEA</sequence>
<organism evidence="3 4">
    <name type="scientific">Alteromonas gilva</name>
    <dbReference type="NCBI Taxonomy" id="2987522"/>
    <lineage>
        <taxon>Bacteria</taxon>
        <taxon>Pseudomonadati</taxon>
        <taxon>Pseudomonadota</taxon>
        <taxon>Gammaproteobacteria</taxon>
        <taxon>Alteromonadales</taxon>
        <taxon>Alteromonadaceae</taxon>
        <taxon>Alteromonas/Salinimonas group</taxon>
        <taxon>Alteromonas</taxon>
    </lineage>
</organism>
<dbReference type="Proteomes" id="UP001218788">
    <property type="component" value="Unassembled WGS sequence"/>
</dbReference>
<protein>
    <submittedName>
        <fullName evidence="3">HesA/MoeB/ThiF family protein</fullName>
    </submittedName>
</protein>
<dbReference type="InterPro" id="IPR035985">
    <property type="entry name" value="Ubiquitin-activating_enz"/>
</dbReference>
<keyword evidence="1" id="KW-0812">Transmembrane</keyword>
<dbReference type="Pfam" id="PF00899">
    <property type="entry name" value="ThiF"/>
    <property type="match status" value="1"/>
</dbReference>
<dbReference type="CDD" id="cd00757">
    <property type="entry name" value="ThiF_MoeB_HesA_family"/>
    <property type="match status" value="1"/>
</dbReference>
<dbReference type="SUPFAM" id="SSF69572">
    <property type="entry name" value="Activating enzymes of the ubiquitin-like proteins"/>
    <property type="match status" value="1"/>
</dbReference>
<evidence type="ECO:0000259" key="2">
    <source>
        <dbReference type="Pfam" id="PF00899"/>
    </source>
</evidence>
<keyword evidence="1" id="KW-0472">Membrane</keyword>
<keyword evidence="4" id="KW-1185">Reference proteome</keyword>
<reference evidence="3 4" key="1">
    <citation type="submission" date="2022-10" db="EMBL/GenBank/DDBJ databases">
        <title>Alteromonas sp. chi3 Genome sequencing.</title>
        <authorList>
            <person name="Park S."/>
        </authorList>
    </citation>
    <scope>NUCLEOTIDE SEQUENCE [LARGE SCALE GENOMIC DNA]</scope>
    <source>
        <strain evidence="4">chi3</strain>
    </source>
</reference>
<comment type="caution">
    <text evidence="3">The sequence shown here is derived from an EMBL/GenBank/DDBJ whole genome shotgun (WGS) entry which is preliminary data.</text>
</comment>
<dbReference type="InterPro" id="IPR000594">
    <property type="entry name" value="ThiF_NAD_FAD-bd"/>
</dbReference>
<evidence type="ECO:0000256" key="1">
    <source>
        <dbReference type="SAM" id="Phobius"/>
    </source>
</evidence>
<accession>A0ABT5L4R0</accession>
<name>A0ABT5L4R0_9ALTE</name>
<dbReference type="InterPro" id="IPR045886">
    <property type="entry name" value="ThiF/MoeB/HesA"/>
</dbReference>
<keyword evidence="1" id="KW-1133">Transmembrane helix</keyword>
<dbReference type="PANTHER" id="PTHR10953">
    <property type="entry name" value="UBIQUITIN-ACTIVATING ENZYME E1"/>
    <property type="match status" value="1"/>
</dbReference>
<dbReference type="RefSeq" id="WP_273641805.1">
    <property type="nucleotide sequence ID" value="NZ_JAQQXP010000002.1"/>
</dbReference>
<proteinExistence type="predicted"/>